<accession>A0A4R1NM71</accession>
<proteinExistence type="predicted"/>
<dbReference type="InterPro" id="IPR014917">
    <property type="entry name" value="DUF1800"/>
</dbReference>
<dbReference type="RefSeq" id="WP_132858932.1">
    <property type="nucleotide sequence ID" value="NZ_SMGR01000001.1"/>
</dbReference>
<keyword evidence="2" id="KW-1185">Reference proteome</keyword>
<evidence type="ECO:0000313" key="2">
    <source>
        <dbReference type="Proteomes" id="UP000295673"/>
    </source>
</evidence>
<evidence type="ECO:0000313" key="1">
    <source>
        <dbReference type="EMBL" id="TCL08839.1"/>
    </source>
</evidence>
<protein>
    <submittedName>
        <fullName evidence="1">Uncharacterized protein (DUF1800 family)</fullName>
    </submittedName>
</protein>
<sequence>MSFTPVLAAQRFGYGLSPVQKPPASVNAMLKSLNGPDVAAQRFPLPSTEEVHAVTAEFRALRKSKRMAVEAGDPDGVDAEALRNFHKRTRPVVANWSKQRLTRRVWAEDGFRERLVDFWADHFAAPGKDYERRTNEENYVEVAIRPYVAGRFEDMLIAAALHPQMLHFLDQTLSIGPNSSFSDRRKDRVVGLNENLAREILELHTLGVGGSYTQVDVRELAELLTGVRAIRDKEMQFDANRAEPGAETILGKSYGGSRRASLEDVTDALRDLARHPDTARHLAEKMAIHFIADAPDRDLVEDMKAAYLDSQGDLAVMTEAMLKNPTAWSPERRNFKQPLVFVASALRGLGVEPQTLQEMRQGQLYRFVRRPLSTMGQPLGRPLGPDGFEEGDAHWLSPQGLGARLQWSLSVPSALTDPLPDPRAFVVDVLGEDVPPEVLFAAQAAESRREGVALVLMSPAFQRV</sequence>
<reference evidence="1 2" key="1">
    <citation type="submission" date="2019-03" db="EMBL/GenBank/DDBJ databases">
        <title>Genomic Encyclopedia of Archaeal and Bacterial Type Strains, Phase II (KMG-II): from individual species to whole genera.</title>
        <authorList>
            <person name="Goeker M."/>
        </authorList>
    </citation>
    <scope>NUCLEOTIDE SEQUENCE [LARGE SCALE GENOMIC DNA]</scope>
    <source>
        <strain evidence="1 2">DSM 26433</strain>
    </source>
</reference>
<dbReference type="AlphaFoldDB" id="A0A4R1NM71"/>
<organism evidence="1 2">
    <name type="scientific">Shimia isoporae</name>
    <dbReference type="NCBI Taxonomy" id="647720"/>
    <lineage>
        <taxon>Bacteria</taxon>
        <taxon>Pseudomonadati</taxon>
        <taxon>Pseudomonadota</taxon>
        <taxon>Alphaproteobacteria</taxon>
        <taxon>Rhodobacterales</taxon>
        <taxon>Roseobacteraceae</taxon>
    </lineage>
</organism>
<dbReference type="Proteomes" id="UP000295673">
    <property type="component" value="Unassembled WGS sequence"/>
</dbReference>
<dbReference type="EMBL" id="SMGR01000001">
    <property type="protein sequence ID" value="TCL08839.1"/>
    <property type="molecule type" value="Genomic_DNA"/>
</dbReference>
<gene>
    <name evidence="1" type="ORF">BXY66_0880</name>
</gene>
<comment type="caution">
    <text evidence="1">The sequence shown here is derived from an EMBL/GenBank/DDBJ whole genome shotgun (WGS) entry which is preliminary data.</text>
</comment>
<dbReference type="Pfam" id="PF08811">
    <property type="entry name" value="DUF1800"/>
    <property type="match status" value="1"/>
</dbReference>
<dbReference type="OrthoDB" id="9772295at2"/>
<name>A0A4R1NM71_9RHOB</name>